<evidence type="ECO:0000313" key="2">
    <source>
        <dbReference type="Proteomes" id="UP001172457"/>
    </source>
</evidence>
<organism evidence="1 2">
    <name type="scientific">Centaurea solstitialis</name>
    <name type="common">yellow star-thistle</name>
    <dbReference type="NCBI Taxonomy" id="347529"/>
    <lineage>
        <taxon>Eukaryota</taxon>
        <taxon>Viridiplantae</taxon>
        <taxon>Streptophyta</taxon>
        <taxon>Embryophyta</taxon>
        <taxon>Tracheophyta</taxon>
        <taxon>Spermatophyta</taxon>
        <taxon>Magnoliopsida</taxon>
        <taxon>eudicotyledons</taxon>
        <taxon>Gunneridae</taxon>
        <taxon>Pentapetalae</taxon>
        <taxon>asterids</taxon>
        <taxon>campanulids</taxon>
        <taxon>Asterales</taxon>
        <taxon>Asteraceae</taxon>
        <taxon>Carduoideae</taxon>
        <taxon>Cardueae</taxon>
        <taxon>Centaureinae</taxon>
        <taxon>Centaurea</taxon>
    </lineage>
</organism>
<dbReference type="AlphaFoldDB" id="A0AA38VZV1"/>
<evidence type="ECO:0000313" key="1">
    <source>
        <dbReference type="EMBL" id="KAJ9541097.1"/>
    </source>
</evidence>
<protein>
    <submittedName>
        <fullName evidence="1">Uncharacterized protein</fullName>
    </submittedName>
</protein>
<proteinExistence type="predicted"/>
<dbReference type="EMBL" id="JARYMX010000007">
    <property type="protein sequence ID" value="KAJ9541097.1"/>
    <property type="molecule type" value="Genomic_DNA"/>
</dbReference>
<name>A0AA38VZV1_9ASTR</name>
<dbReference type="Proteomes" id="UP001172457">
    <property type="component" value="Chromosome 7"/>
</dbReference>
<gene>
    <name evidence="1" type="ORF">OSB04_027603</name>
</gene>
<comment type="caution">
    <text evidence="1">The sequence shown here is derived from an EMBL/GenBank/DDBJ whole genome shotgun (WGS) entry which is preliminary data.</text>
</comment>
<sequence length="73" mass="8583">MPNKVLIEVAKQMPNISVELLHITKSRHPYIECTKGYVVSTIRMWVRKAGDQFEEFEEANLLSFRLKSLSRQF</sequence>
<keyword evidence="2" id="KW-1185">Reference proteome</keyword>
<reference evidence="1" key="1">
    <citation type="submission" date="2023-03" db="EMBL/GenBank/DDBJ databases">
        <title>Chromosome-scale reference genome and RAD-based genetic map of yellow starthistle (Centaurea solstitialis) reveal putative structural variation and QTLs associated with invader traits.</title>
        <authorList>
            <person name="Reatini B."/>
            <person name="Cang F.A."/>
            <person name="Jiang Q."/>
            <person name="Mckibben M.T.W."/>
            <person name="Barker M.S."/>
            <person name="Rieseberg L.H."/>
            <person name="Dlugosch K.M."/>
        </authorList>
    </citation>
    <scope>NUCLEOTIDE SEQUENCE</scope>
    <source>
        <strain evidence="1">CAN-66</strain>
        <tissue evidence="1">Leaf</tissue>
    </source>
</reference>
<accession>A0AA38VZV1</accession>